<protein>
    <submittedName>
        <fullName evidence="3">Alpha/beta hydrolase</fullName>
    </submittedName>
</protein>
<keyword evidence="1" id="KW-0472">Membrane</keyword>
<dbReference type="AlphaFoldDB" id="A0A4R9IER5"/>
<dbReference type="Gene3D" id="3.40.50.1820">
    <property type="entry name" value="alpha/beta hydrolase"/>
    <property type="match status" value="1"/>
</dbReference>
<dbReference type="RefSeq" id="WP_135600889.1">
    <property type="nucleotide sequence ID" value="NZ_RQFK01000014.1"/>
</dbReference>
<comment type="caution">
    <text evidence="3">The sequence shown here is derived from an EMBL/GenBank/DDBJ whole genome shotgun (WGS) entry which is preliminary data.</text>
</comment>
<dbReference type="EMBL" id="RQFK01000014">
    <property type="protein sequence ID" value="TGK84660.1"/>
    <property type="molecule type" value="Genomic_DNA"/>
</dbReference>
<dbReference type="Pfam" id="PF12697">
    <property type="entry name" value="Abhydrolase_6"/>
    <property type="match status" value="1"/>
</dbReference>
<keyword evidence="1" id="KW-1133">Transmembrane helix</keyword>
<feature type="domain" description="AB hydrolase-1" evidence="2">
    <location>
        <begin position="116"/>
        <end position="241"/>
    </location>
</feature>
<dbReference type="PANTHER" id="PTHR12277">
    <property type="entry name" value="ALPHA/BETA HYDROLASE DOMAIN-CONTAINING PROTEIN"/>
    <property type="match status" value="1"/>
</dbReference>
<accession>A0A4R9IER5</accession>
<proteinExistence type="predicted"/>
<dbReference type="OrthoDB" id="9776685at2"/>
<keyword evidence="1" id="KW-0812">Transmembrane</keyword>
<dbReference type="InterPro" id="IPR000073">
    <property type="entry name" value="AB_hydrolase_1"/>
</dbReference>
<organism evidence="3 4">
    <name type="scientific">Leptospira noumeaensis</name>
    <dbReference type="NCBI Taxonomy" id="2484964"/>
    <lineage>
        <taxon>Bacteria</taxon>
        <taxon>Pseudomonadati</taxon>
        <taxon>Spirochaetota</taxon>
        <taxon>Spirochaetia</taxon>
        <taxon>Leptospirales</taxon>
        <taxon>Leptospiraceae</taxon>
        <taxon>Leptospira</taxon>
    </lineage>
</organism>
<name>A0A4R9IER5_9LEPT</name>
<dbReference type="Proteomes" id="UP000298009">
    <property type="component" value="Unassembled WGS sequence"/>
</dbReference>
<evidence type="ECO:0000256" key="1">
    <source>
        <dbReference type="SAM" id="Phobius"/>
    </source>
</evidence>
<dbReference type="SUPFAM" id="SSF53474">
    <property type="entry name" value="alpha/beta-Hydrolases"/>
    <property type="match status" value="1"/>
</dbReference>
<gene>
    <name evidence="3" type="ORF">EHQ24_06625</name>
</gene>
<feature type="transmembrane region" description="Helical" evidence="1">
    <location>
        <begin position="185"/>
        <end position="204"/>
    </location>
</feature>
<dbReference type="GO" id="GO:0016787">
    <property type="term" value="F:hydrolase activity"/>
    <property type="evidence" value="ECO:0007669"/>
    <property type="project" value="UniProtKB-KW"/>
</dbReference>
<keyword evidence="4" id="KW-1185">Reference proteome</keyword>
<keyword evidence="3" id="KW-0378">Hydrolase</keyword>
<evidence type="ECO:0000313" key="4">
    <source>
        <dbReference type="Proteomes" id="UP000298009"/>
    </source>
</evidence>
<evidence type="ECO:0000313" key="3">
    <source>
        <dbReference type="EMBL" id="TGK84660.1"/>
    </source>
</evidence>
<evidence type="ECO:0000259" key="2">
    <source>
        <dbReference type="Pfam" id="PF12697"/>
    </source>
</evidence>
<sequence length="331" mass="37522">MTQNEKKNHHPKRNWILPRVGYSLVIVFSLVLFAFTFGMWSASDQILFPNWKGVSKDFLKCSPEGEKNWGKSCGNIRLTKEFYFREVLIPSLNGYDLPGWLVPAHENGILFSKGVILFVHGGGSDRRELTRLIPFYLNQGFDVLSFDLSCHGEAPCMVPGLTFGNREFRDVLSAYLYVSKKYKNILMFGSSVGASSLLIALPFLNGVKGLILENPMINFNRLILDSPESASLPNWMIQSLIDLVTSRGKFDSLLSPENSLRFSSSVPLLLIHSKKDFVVSYKHSEFLANLYPAPSEVWFPELGSHGKVWDENPSKYEARVKDFIQRNISKK</sequence>
<reference evidence="3" key="1">
    <citation type="journal article" date="2019" name="PLoS Negl. Trop. Dis.">
        <title>Revisiting the worldwide diversity of Leptospira species in the environment.</title>
        <authorList>
            <person name="Vincent A.T."/>
            <person name="Schiettekatte O."/>
            <person name="Bourhy P."/>
            <person name="Veyrier F.J."/>
            <person name="Picardeau M."/>
        </authorList>
    </citation>
    <scope>NUCLEOTIDE SEQUENCE [LARGE SCALE GENOMIC DNA]</scope>
    <source>
        <strain evidence="3">201800287</strain>
    </source>
</reference>
<dbReference type="InterPro" id="IPR029058">
    <property type="entry name" value="AB_hydrolase_fold"/>
</dbReference>
<feature type="transmembrane region" description="Helical" evidence="1">
    <location>
        <begin position="20"/>
        <end position="42"/>
    </location>
</feature>